<reference evidence="1 2" key="1">
    <citation type="submission" date="2016-10" db="EMBL/GenBank/DDBJ databases">
        <authorList>
            <person name="de Groot N.N."/>
        </authorList>
    </citation>
    <scope>NUCLEOTIDE SEQUENCE [LARGE SCALE GENOMIC DNA]</scope>
    <source>
        <strain evidence="1 2">47C3B</strain>
    </source>
</reference>
<gene>
    <name evidence="1" type="ORF">SAMN05216464_10597</name>
</gene>
<dbReference type="PROSITE" id="PS51257">
    <property type="entry name" value="PROKAR_LIPOPROTEIN"/>
    <property type="match status" value="1"/>
</dbReference>
<dbReference type="EMBL" id="FNAI01000005">
    <property type="protein sequence ID" value="SDE28539.1"/>
    <property type="molecule type" value="Genomic_DNA"/>
</dbReference>
<sequence length="143" mass="16061">MLVNTKLSTHSSLIKYVVVLTLILTIASCKPSLTTPALTGKWKYMKVEHPNANPPDTMKKSELDEVIPYIQFTPEMKWVIVWGGRYLSHGSYTLDGSNMKMHEVLADGKTRDFIFTVSEFTESKMVFETIGEDGSKVTALKAQ</sequence>
<dbReference type="Proteomes" id="UP000199072">
    <property type="component" value="Unassembled WGS sequence"/>
</dbReference>
<name>A0A1G7BN96_9SPHI</name>
<dbReference type="STRING" id="1391627.SAMN05216464_10597"/>
<dbReference type="RefSeq" id="WP_091149691.1">
    <property type="nucleotide sequence ID" value="NZ_FNAI01000005.1"/>
</dbReference>
<keyword evidence="2" id="KW-1185">Reference proteome</keyword>
<proteinExistence type="predicted"/>
<evidence type="ECO:0008006" key="3">
    <source>
        <dbReference type="Google" id="ProtNLM"/>
    </source>
</evidence>
<organism evidence="1 2">
    <name type="scientific">Mucilaginibacter pineti</name>
    <dbReference type="NCBI Taxonomy" id="1391627"/>
    <lineage>
        <taxon>Bacteria</taxon>
        <taxon>Pseudomonadati</taxon>
        <taxon>Bacteroidota</taxon>
        <taxon>Sphingobacteriia</taxon>
        <taxon>Sphingobacteriales</taxon>
        <taxon>Sphingobacteriaceae</taxon>
        <taxon>Mucilaginibacter</taxon>
    </lineage>
</organism>
<accession>A0A1G7BN96</accession>
<dbReference type="AlphaFoldDB" id="A0A1G7BN96"/>
<protein>
    <recommendedName>
        <fullName evidence="3">Lipocalin-like domain-containing protein</fullName>
    </recommendedName>
</protein>
<evidence type="ECO:0000313" key="1">
    <source>
        <dbReference type="EMBL" id="SDE28539.1"/>
    </source>
</evidence>
<dbReference type="OrthoDB" id="794255at2"/>
<evidence type="ECO:0000313" key="2">
    <source>
        <dbReference type="Proteomes" id="UP000199072"/>
    </source>
</evidence>